<dbReference type="PANTHER" id="PTHR34475:SF1">
    <property type="entry name" value="CYTOSKELETON PROTEIN RODZ"/>
    <property type="match status" value="1"/>
</dbReference>
<accession>A0A5A7NB25</accession>
<dbReference type="Gene3D" id="1.10.260.40">
    <property type="entry name" value="lambda repressor-like DNA-binding domains"/>
    <property type="match status" value="1"/>
</dbReference>
<dbReference type="EMBL" id="BKCN01000021">
    <property type="protein sequence ID" value="GER05308.1"/>
    <property type="molecule type" value="Genomic_DNA"/>
</dbReference>
<keyword evidence="4" id="KW-1185">Reference proteome</keyword>
<sequence length="322" mass="33766">MGHILQKARLAQGRSLEESAAELKIKSRYLAALEDGRYGDMPPPAFSAGFVRSYAVLFGLDGQALAQSFRREAGAVNEQSHLHFPEPVADSRLPGRAVLLAGSAGMLAIYFGWIADFGTISMAESQVDPVPHHLTAHLTDRAADGKAVAAGLAVDAALLDQAQKSNPEAPGDQVSQVIASAVTKSVPAGEAAGGSSSAEQSRISGDAKPEPTVESASPDAGSGDDGAALLGSRLVLQARSDAWLYIVDDANREVWNGVLRTGERWSPPSGRSGLRLMTSNAGALRILVDGEELSALGKAGDVVRDVSLNPDRLKKREKLALR</sequence>
<dbReference type="AlphaFoldDB" id="A0A5A7NB25"/>
<gene>
    <name evidence="3" type="ORF">JCM17846_29900</name>
</gene>
<evidence type="ECO:0000259" key="2">
    <source>
        <dbReference type="Pfam" id="PF13464"/>
    </source>
</evidence>
<dbReference type="Pfam" id="PF13413">
    <property type="entry name" value="HTH_25"/>
    <property type="match status" value="1"/>
</dbReference>
<protein>
    <recommendedName>
        <fullName evidence="2">Cytoskeleton protein RodZ-like C-terminal domain-containing protein</fullName>
    </recommendedName>
</protein>
<evidence type="ECO:0000256" key="1">
    <source>
        <dbReference type="SAM" id="MobiDB-lite"/>
    </source>
</evidence>
<dbReference type="GO" id="GO:0003677">
    <property type="term" value="F:DNA binding"/>
    <property type="evidence" value="ECO:0007669"/>
    <property type="project" value="InterPro"/>
</dbReference>
<feature type="compositionally biased region" description="Low complexity" evidence="1">
    <location>
        <begin position="188"/>
        <end position="199"/>
    </location>
</feature>
<feature type="domain" description="Cytoskeleton protein RodZ-like C-terminal" evidence="2">
    <location>
        <begin position="235"/>
        <end position="306"/>
    </location>
</feature>
<dbReference type="Proteomes" id="UP000324996">
    <property type="component" value="Unassembled WGS sequence"/>
</dbReference>
<feature type="compositionally biased region" description="Low complexity" evidence="1">
    <location>
        <begin position="215"/>
        <end position="224"/>
    </location>
</feature>
<evidence type="ECO:0000313" key="3">
    <source>
        <dbReference type="EMBL" id="GER05308.1"/>
    </source>
</evidence>
<organism evidence="3 4">
    <name type="scientific">Iodidimonas nitroreducens</name>
    <dbReference type="NCBI Taxonomy" id="1236968"/>
    <lineage>
        <taxon>Bacteria</taxon>
        <taxon>Pseudomonadati</taxon>
        <taxon>Pseudomonadota</taxon>
        <taxon>Alphaproteobacteria</taxon>
        <taxon>Iodidimonadales</taxon>
        <taxon>Iodidimonadaceae</taxon>
        <taxon>Iodidimonas</taxon>
    </lineage>
</organism>
<name>A0A5A7NB25_9PROT</name>
<dbReference type="Pfam" id="PF13464">
    <property type="entry name" value="RodZ_C"/>
    <property type="match status" value="1"/>
</dbReference>
<evidence type="ECO:0000313" key="4">
    <source>
        <dbReference type="Proteomes" id="UP000324996"/>
    </source>
</evidence>
<feature type="region of interest" description="Disordered" evidence="1">
    <location>
        <begin position="188"/>
        <end position="224"/>
    </location>
</feature>
<dbReference type="InterPro" id="IPR050400">
    <property type="entry name" value="Bact_Cytoskel_RodZ"/>
</dbReference>
<dbReference type="PANTHER" id="PTHR34475">
    <property type="match status" value="1"/>
</dbReference>
<dbReference type="InterPro" id="IPR010982">
    <property type="entry name" value="Lambda_DNA-bd_dom_sf"/>
</dbReference>
<proteinExistence type="predicted"/>
<dbReference type="InterPro" id="IPR025194">
    <property type="entry name" value="RodZ-like_C"/>
</dbReference>
<reference evidence="3 4" key="1">
    <citation type="submission" date="2019-09" db="EMBL/GenBank/DDBJ databases">
        <title>NBRP : Genome information of microbial organism related human and environment.</title>
        <authorList>
            <person name="Hattori M."/>
            <person name="Oshima K."/>
            <person name="Inaba H."/>
            <person name="Suda W."/>
            <person name="Sakamoto M."/>
            <person name="Iino T."/>
            <person name="Kitahara M."/>
            <person name="Oshida Y."/>
            <person name="Iida T."/>
            <person name="Kudo T."/>
            <person name="Itoh T."/>
            <person name="Ohkuma M."/>
        </authorList>
    </citation>
    <scope>NUCLEOTIDE SEQUENCE [LARGE SCALE GENOMIC DNA]</scope>
    <source>
        <strain evidence="3 4">Q-1</strain>
    </source>
</reference>
<comment type="caution">
    <text evidence="3">The sequence shown here is derived from an EMBL/GenBank/DDBJ whole genome shotgun (WGS) entry which is preliminary data.</text>
</comment>